<dbReference type="SUPFAM" id="SSF51445">
    <property type="entry name" value="(Trans)glycosidases"/>
    <property type="match status" value="2"/>
</dbReference>
<dbReference type="RefSeq" id="WP_110125240.1">
    <property type="nucleotide sequence ID" value="NZ_QHLY01000005.1"/>
</dbReference>
<sequence length="1508" mass="161342">MPDIRIETGNDVLEIVLVQHGDSPLSVRRWGPRGFAPDLPAGQSAVEILTVDAGRAPSTPRVTGGVVSQNLRYVSHTSRTDDGWTVLDVLLRESDGGLEAVLTIATPPAARAARATVTVSNRSTDRVRIVQAVTSLALQVALGAAATASPDDLDLASATCDWIGESRWSTRRLRGDLVDLALSAHGDAPARGSRAFSSTGSWSTGRSLPSGALVEAHADGTAAAFAWQVESNGGWRWEVGENTAGTYLALAGPSDADSQWVARLAPGDSFTTVPATLGAGAGLEGAFAALTDFRRAARRAHPDNDRLSVVFNDYMNTLMGDPTTEKLLPLIDAASEAGAEYFCIDAGWYDDSGDWWDSVGDWEPSTVRFPNGLGEVIDRIRSKDMKPGLWLEPEVVGVASPAAQRLPAEAFFSRHGERVVEHGRYHLDLRYPAAITHLDAVVDRLVNDFGVRYFKLDYNINPGAGTDRGATSPGDGLLQHNRAHLAWLESVLDRHPDLVLENCASGAMRMDFAMLSRLQLQSTSDQQDPQAYAPIAAAAPLMMLPEQAANWAYPQPSMTDEQLAFTLCTGLLGRMYLSGHLDIMTMPQQVLVAEAVAAHKRMRRDLAAGHASWPLGIDQWTAPWVALVIGTADDRYLTLWKRDGAAESVQVPLPDLAGLDLVIDTVFPRRLEPWAYDWNPVTAVLTVTAAAESAARTLRISTHPIVEQVTIDASVSTGAVHGGATGMLYGLADEGVPAAALIAGVRPRTMAQKAPHGRQHPGGDALAQADGYFAAGGSEMVVYMQDVLAEWPYEEVGIEAFCELARTMVAEVAARPDAHQFVWVPFNEGDWIWYTDWSAAGRDRFLADWATMYRTIRAVDPAARIVGPNESHYYPERVRDFFAYCVANDVVPQIMSWHELQPSSLEVYPAHYRHYRELEAELGFGPLPINIDEYGNRRDMSNPAQLVQWIDLFETSKVDADLAYWTLAGNLDDHAVNSGQANGGWWLLHWYASLRGHTVPVVVPHPDVRDSLRALAAWDDSASSLTVLLGGTDAGIAVNLTGLSLSGAVRVRLSSVTWSGYEGDVIAPTLVRDEPATVRDGTLTLTVSVPGADPHSAYLVVVTPDGGGAAAAPSPWSASIDSDLATATAVSWVRHGDDPQHYTGSGRQNVVLASTPDADSRVSFPVSVPADGDYLLGITYGTDTAPATILLAIDDADPVEVRLAATLFTTYAGRHDLPVGLTAGAHTATITGTIGDEVAVDRLTLSRIDDQARRFDAVFAWRTGGTIEHTAAVHGPGSVRLTGDDELIFFVAVPVAGRYTLTVATDAEAGIGSPVSVLVDGADVGGSGAGVYLAAGVSMVTVRAAGASALVHSLSLTETVEPAVTHRGIAEQFTVTGSVRLETGANVAFLDGFAEEGGAATGAAVVDLPELTPGRYMLTLEYSNADKATGHMYNADVINRRLAVRRGTDASTVVTLRHNYHWLNYQPLTVRFDVTDASGPLRLEATNGPGPRVVAVRLDPLVVPTGRQ</sequence>
<dbReference type="PANTHER" id="PTHR43053:SF3">
    <property type="entry name" value="ALPHA-GALACTOSIDASE C-RELATED"/>
    <property type="match status" value="1"/>
</dbReference>
<dbReference type="Gene3D" id="3.20.20.80">
    <property type="entry name" value="Glycosidases"/>
    <property type="match status" value="1"/>
</dbReference>
<dbReference type="InterPro" id="IPR050985">
    <property type="entry name" value="Alpha-glycosidase_related"/>
</dbReference>
<evidence type="ECO:0000313" key="3">
    <source>
        <dbReference type="EMBL" id="PXA71717.1"/>
    </source>
</evidence>
<organism evidence="3 4">
    <name type="scientific">Cryobacterium arcticum</name>
    <dbReference type="NCBI Taxonomy" id="670052"/>
    <lineage>
        <taxon>Bacteria</taxon>
        <taxon>Bacillati</taxon>
        <taxon>Actinomycetota</taxon>
        <taxon>Actinomycetes</taxon>
        <taxon>Micrococcales</taxon>
        <taxon>Microbacteriaceae</taxon>
        <taxon>Cryobacterium</taxon>
    </lineage>
</organism>
<dbReference type="InterPro" id="IPR017853">
    <property type="entry name" value="GH"/>
</dbReference>
<accession>A0A318A2W4</accession>
<dbReference type="Gene3D" id="3.20.20.70">
    <property type="entry name" value="Aldolase class I"/>
    <property type="match status" value="1"/>
</dbReference>
<keyword evidence="1" id="KW-0378">Hydrolase</keyword>
<dbReference type="PANTHER" id="PTHR43053">
    <property type="entry name" value="GLYCOSIDASE FAMILY 31"/>
    <property type="match status" value="1"/>
</dbReference>
<dbReference type="Gene3D" id="2.70.98.60">
    <property type="entry name" value="alpha-galactosidase from lactobacil brevis"/>
    <property type="match status" value="1"/>
</dbReference>
<keyword evidence="4" id="KW-1185">Reference proteome</keyword>
<name>A0A318A2W4_9MICO</name>
<dbReference type="OrthoDB" id="9758923at2"/>
<dbReference type="Pfam" id="PF02065">
    <property type="entry name" value="Melibiase"/>
    <property type="match status" value="1"/>
</dbReference>
<evidence type="ECO:0008006" key="5">
    <source>
        <dbReference type="Google" id="ProtNLM"/>
    </source>
</evidence>
<dbReference type="GO" id="GO:0004557">
    <property type="term" value="F:alpha-galactosidase activity"/>
    <property type="evidence" value="ECO:0007669"/>
    <property type="project" value="InterPro"/>
</dbReference>
<dbReference type="CDD" id="cd14791">
    <property type="entry name" value="GH36"/>
    <property type="match status" value="1"/>
</dbReference>
<reference evidence="3 4" key="1">
    <citation type="submission" date="2018-05" db="EMBL/GenBank/DDBJ databases">
        <title>Genetic diversity of glacier-inhabiting Cryobacterium bacteria in China and description of Cryobacterium mengkeensis sp. nov. and Arthrobacter glacialis sp. nov.</title>
        <authorList>
            <person name="Liu Q."/>
            <person name="Xin Y.-H."/>
        </authorList>
    </citation>
    <scope>NUCLEOTIDE SEQUENCE [LARGE SCALE GENOMIC DNA]</scope>
    <source>
        <strain evidence="3 4">SK-1</strain>
    </source>
</reference>
<evidence type="ECO:0000256" key="2">
    <source>
        <dbReference type="ARBA" id="ARBA00023295"/>
    </source>
</evidence>
<dbReference type="EMBL" id="QHLY01000005">
    <property type="protein sequence ID" value="PXA71717.1"/>
    <property type="molecule type" value="Genomic_DNA"/>
</dbReference>
<dbReference type="Gene3D" id="2.60.120.260">
    <property type="entry name" value="Galactose-binding domain-like"/>
    <property type="match status" value="2"/>
</dbReference>
<proteinExistence type="predicted"/>
<keyword evidence="2" id="KW-0326">Glycosidase</keyword>
<dbReference type="InterPro" id="IPR013785">
    <property type="entry name" value="Aldolase_TIM"/>
</dbReference>
<comment type="caution">
    <text evidence="3">The sequence shown here is derived from an EMBL/GenBank/DDBJ whole genome shotgun (WGS) entry which is preliminary data.</text>
</comment>
<evidence type="ECO:0000313" key="4">
    <source>
        <dbReference type="Proteomes" id="UP000246722"/>
    </source>
</evidence>
<dbReference type="InterPro" id="IPR002252">
    <property type="entry name" value="Glyco_hydro_36"/>
</dbReference>
<protein>
    <recommendedName>
        <fullName evidence="5">Alpha-galactosidase</fullName>
    </recommendedName>
</protein>
<dbReference type="CDD" id="cd02795">
    <property type="entry name" value="CBM6-CBM35-CBM36_like"/>
    <property type="match status" value="1"/>
</dbReference>
<gene>
    <name evidence="3" type="ORF">CTB96_01965</name>
</gene>
<evidence type="ECO:0000256" key="1">
    <source>
        <dbReference type="ARBA" id="ARBA00022801"/>
    </source>
</evidence>
<dbReference type="GO" id="GO:0016052">
    <property type="term" value="P:carbohydrate catabolic process"/>
    <property type="evidence" value="ECO:0007669"/>
    <property type="project" value="InterPro"/>
</dbReference>
<dbReference type="InterPro" id="IPR038417">
    <property type="entry name" value="Alpga-gal_N_sf"/>
</dbReference>
<dbReference type="Proteomes" id="UP000246722">
    <property type="component" value="Unassembled WGS sequence"/>
</dbReference>